<keyword evidence="2" id="KW-1185">Reference proteome</keyword>
<dbReference type="AlphaFoldDB" id="A0A8J7CEV3"/>
<organism evidence="1 2">
    <name type="scientific">Iningainema tapete BLCC-T55</name>
    <dbReference type="NCBI Taxonomy" id="2748662"/>
    <lineage>
        <taxon>Bacteria</taxon>
        <taxon>Bacillati</taxon>
        <taxon>Cyanobacteriota</taxon>
        <taxon>Cyanophyceae</taxon>
        <taxon>Nostocales</taxon>
        <taxon>Scytonemataceae</taxon>
        <taxon>Iningainema tapete</taxon>
    </lineage>
</organism>
<evidence type="ECO:0000313" key="1">
    <source>
        <dbReference type="EMBL" id="MBD2773970.1"/>
    </source>
</evidence>
<gene>
    <name evidence="1" type="ORF">ICL16_18310</name>
</gene>
<name>A0A8J7CEV3_9CYAN</name>
<proteinExistence type="predicted"/>
<dbReference type="Proteomes" id="UP000629098">
    <property type="component" value="Unassembled WGS sequence"/>
</dbReference>
<dbReference type="RefSeq" id="WP_190830360.1">
    <property type="nucleotide sequence ID" value="NZ_CAWPPI010000061.1"/>
</dbReference>
<reference evidence="1" key="1">
    <citation type="submission" date="2020-09" db="EMBL/GenBank/DDBJ databases">
        <title>Iningainema tapete sp. nov. (Scytonemataceae, Cyanobacteria) from greenhouses in central Florida (USA) produces two types of nodularin with biosynthetic potential for microcystin-LR and anabaenopeptins.</title>
        <authorList>
            <person name="Berthold D.E."/>
            <person name="Lefler F.W."/>
            <person name="Huang I.-S."/>
            <person name="Abdulla H."/>
            <person name="Zimba P.V."/>
            <person name="Laughinghouse H.D. IV."/>
        </authorList>
    </citation>
    <scope>NUCLEOTIDE SEQUENCE</scope>
    <source>
        <strain evidence="1">BLCCT55</strain>
    </source>
</reference>
<protein>
    <submittedName>
        <fullName evidence="1">Uncharacterized protein</fullName>
    </submittedName>
</protein>
<sequence>MDKIDDYNRPRLFLLKDWFDEQLCEKIRSEIRLSTDLQPSILRKGISLELEEMRKTYDINISEPTQLLVQSRLLEIQPKLENCFGLKLTELQIPKYLLQKTNETEHPNNIKSSQVSIVIFLNNQTENLDEASSCRGSLTFAKFFSDDYADKYDLSVRGETGLFVAFCSELTHVFQPVTHGERYMIVSHFV</sequence>
<comment type="caution">
    <text evidence="1">The sequence shown here is derived from an EMBL/GenBank/DDBJ whole genome shotgun (WGS) entry which is preliminary data.</text>
</comment>
<dbReference type="Gene3D" id="2.60.120.620">
    <property type="entry name" value="q2cbj1_9rhob like domain"/>
    <property type="match status" value="1"/>
</dbReference>
<evidence type="ECO:0000313" key="2">
    <source>
        <dbReference type="Proteomes" id="UP000629098"/>
    </source>
</evidence>
<dbReference type="EMBL" id="JACXAE010000061">
    <property type="protein sequence ID" value="MBD2773970.1"/>
    <property type="molecule type" value="Genomic_DNA"/>
</dbReference>
<accession>A0A8J7CEV3</accession>